<dbReference type="InterPro" id="IPR001969">
    <property type="entry name" value="Aspartic_peptidase_AS"/>
</dbReference>
<dbReference type="PROSITE" id="PS00141">
    <property type="entry name" value="ASP_PROTEASE"/>
    <property type="match status" value="1"/>
</dbReference>
<dbReference type="PRINTS" id="PR00792">
    <property type="entry name" value="PEPSIN"/>
</dbReference>
<protein>
    <recommendedName>
        <fullName evidence="5">Peptidase A1 domain-containing protein</fullName>
    </recommendedName>
</protein>
<feature type="chain" id="PRO_5047129803" description="Peptidase A1 domain-containing protein" evidence="4">
    <location>
        <begin position="18"/>
        <end position="434"/>
    </location>
</feature>
<accession>A0ABR1NXI8</accession>
<dbReference type="Gene3D" id="2.40.70.10">
    <property type="entry name" value="Acid Proteases"/>
    <property type="match status" value="2"/>
</dbReference>
<dbReference type="PROSITE" id="PS51767">
    <property type="entry name" value="PEPTIDASE_A1"/>
    <property type="match status" value="1"/>
</dbReference>
<feature type="signal peptide" evidence="4">
    <location>
        <begin position="1"/>
        <end position="17"/>
    </location>
</feature>
<evidence type="ECO:0000256" key="2">
    <source>
        <dbReference type="ARBA" id="ARBA00022750"/>
    </source>
</evidence>
<evidence type="ECO:0000256" key="4">
    <source>
        <dbReference type="SAM" id="SignalP"/>
    </source>
</evidence>
<dbReference type="SUPFAM" id="SSF50630">
    <property type="entry name" value="Acid proteases"/>
    <property type="match status" value="1"/>
</dbReference>
<reference evidence="6 7" key="1">
    <citation type="submission" date="2024-02" db="EMBL/GenBank/DDBJ databases">
        <title>De novo assembly and annotation of 12 fungi associated with fruit tree decline syndrome in Ontario, Canada.</title>
        <authorList>
            <person name="Sulman M."/>
            <person name="Ellouze W."/>
            <person name="Ilyukhin E."/>
        </authorList>
    </citation>
    <scope>NUCLEOTIDE SEQUENCE [LARGE SCALE GENOMIC DNA]</scope>
    <source>
        <strain evidence="6 7">M169</strain>
    </source>
</reference>
<dbReference type="EMBL" id="JAKNSF020000082">
    <property type="protein sequence ID" value="KAK7719089.1"/>
    <property type="molecule type" value="Genomic_DNA"/>
</dbReference>
<name>A0ABR1NXI8_DIAER</name>
<evidence type="ECO:0000259" key="5">
    <source>
        <dbReference type="PROSITE" id="PS51767"/>
    </source>
</evidence>
<evidence type="ECO:0000256" key="3">
    <source>
        <dbReference type="RuleBase" id="RU000454"/>
    </source>
</evidence>
<dbReference type="InterPro" id="IPR021109">
    <property type="entry name" value="Peptidase_aspartic_dom_sf"/>
</dbReference>
<evidence type="ECO:0000256" key="1">
    <source>
        <dbReference type="ARBA" id="ARBA00007447"/>
    </source>
</evidence>
<gene>
    <name evidence="6" type="ORF">SLS63_010239</name>
</gene>
<comment type="caution">
    <text evidence="6">The sequence shown here is derived from an EMBL/GenBank/DDBJ whole genome shotgun (WGS) entry which is preliminary data.</text>
</comment>
<keyword evidence="3" id="KW-0645">Protease</keyword>
<dbReference type="CDD" id="cd05471">
    <property type="entry name" value="pepsin_like"/>
    <property type="match status" value="1"/>
</dbReference>
<evidence type="ECO:0000313" key="6">
    <source>
        <dbReference type="EMBL" id="KAK7719089.1"/>
    </source>
</evidence>
<dbReference type="Pfam" id="PF00026">
    <property type="entry name" value="Asp"/>
    <property type="match status" value="1"/>
</dbReference>
<evidence type="ECO:0000313" key="7">
    <source>
        <dbReference type="Proteomes" id="UP001430848"/>
    </source>
</evidence>
<keyword evidence="4" id="KW-0732">Signal</keyword>
<keyword evidence="3" id="KW-0378">Hydrolase</keyword>
<dbReference type="InterPro" id="IPR001461">
    <property type="entry name" value="Aspartic_peptidase_A1"/>
</dbReference>
<dbReference type="Proteomes" id="UP001430848">
    <property type="component" value="Unassembled WGS sequence"/>
</dbReference>
<feature type="domain" description="Peptidase A1" evidence="5">
    <location>
        <begin position="68"/>
        <end position="420"/>
    </location>
</feature>
<comment type="similarity">
    <text evidence="1 3">Belongs to the peptidase A1 family.</text>
</comment>
<proteinExistence type="inferred from homology"/>
<dbReference type="PANTHER" id="PTHR47966">
    <property type="entry name" value="BETA-SITE APP-CLEAVING ENZYME, ISOFORM A-RELATED"/>
    <property type="match status" value="1"/>
</dbReference>
<keyword evidence="7" id="KW-1185">Reference proteome</keyword>
<dbReference type="PANTHER" id="PTHR47966:SF51">
    <property type="entry name" value="BETA-SITE APP-CLEAVING ENZYME, ISOFORM A-RELATED"/>
    <property type="match status" value="1"/>
</dbReference>
<keyword evidence="2 3" id="KW-0064">Aspartyl protease</keyword>
<dbReference type="InterPro" id="IPR034164">
    <property type="entry name" value="Pepsin-like_dom"/>
</dbReference>
<organism evidence="6 7">
    <name type="scientific">Diaporthe eres</name>
    <name type="common">Phomopsis oblonga</name>
    <dbReference type="NCBI Taxonomy" id="83184"/>
    <lineage>
        <taxon>Eukaryota</taxon>
        <taxon>Fungi</taxon>
        <taxon>Dikarya</taxon>
        <taxon>Ascomycota</taxon>
        <taxon>Pezizomycotina</taxon>
        <taxon>Sordariomycetes</taxon>
        <taxon>Sordariomycetidae</taxon>
        <taxon>Diaporthales</taxon>
        <taxon>Diaporthaceae</taxon>
        <taxon>Diaporthe</taxon>
        <taxon>Diaporthe eres species complex</taxon>
    </lineage>
</organism>
<sequence>MQFMLLALAAVMALVSAHTVNLPLYSRAAEQAVLGSTRFRLPVSPRQPDNPDVDVPVTDWFSRSDNQWYTSFSVGTPPQELTALFDTGSALFILPRVNCTTGTCANLTLFDPDKSSSFSPLPGTEQESIFATGSDSIPLPRPEVVTCRSVHDTVSLGWNKLEVDDQSFALCDTYTGAMGDSTISGIMGMGIYDPSSNATPWFWNLVEDGQLDSHLFSFYIPPAELVGKLDAGQVTLGGMDKSKVDGDIHWTNLSVDATPDIYTYLVDQSAIYADGNLLIGNSSSNGTAFSYAFLDTGTAFMQAPDFQTARNIYAQISPNITQIDPAGAWGAPCDQIDNIAPDLTFTLGNQAEAVNVTIPKKYFNLGEYPGLPGICQAVFNNPTDGSENRLDDAGVWIAGTPLLDKYYTVWDGVDLRVGWGKLPGLPGFNGGGST</sequence>
<dbReference type="InterPro" id="IPR033121">
    <property type="entry name" value="PEPTIDASE_A1"/>
</dbReference>